<dbReference type="AlphaFoldDB" id="A0A0F9MFA9"/>
<organism evidence="2">
    <name type="scientific">marine sediment metagenome</name>
    <dbReference type="NCBI Taxonomy" id="412755"/>
    <lineage>
        <taxon>unclassified sequences</taxon>
        <taxon>metagenomes</taxon>
        <taxon>ecological metagenomes</taxon>
    </lineage>
</organism>
<dbReference type="EMBL" id="LAZR01005679">
    <property type="protein sequence ID" value="KKM98016.1"/>
    <property type="molecule type" value="Genomic_DNA"/>
</dbReference>
<feature type="transmembrane region" description="Helical" evidence="1">
    <location>
        <begin position="7"/>
        <end position="34"/>
    </location>
</feature>
<keyword evidence="1" id="KW-0812">Transmembrane</keyword>
<protein>
    <submittedName>
        <fullName evidence="2">Uncharacterized protein</fullName>
    </submittedName>
</protein>
<evidence type="ECO:0000313" key="2">
    <source>
        <dbReference type="EMBL" id="KKM98016.1"/>
    </source>
</evidence>
<keyword evidence="1" id="KW-1133">Transmembrane helix</keyword>
<sequence>MKLREKLDFLIAIGIIGLVLLSLLVAVFVAGPIFEKVFG</sequence>
<proteinExistence type="predicted"/>
<name>A0A0F9MFA9_9ZZZZ</name>
<comment type="caution">
    <text evidence="2">The sequence shown here is derived from an EMBL/GenBank/DDBJ whole genome shotgun (WGS) entry which is preliminary data.</text>
</comment>
<keyword evidence="1" id="KW-0472">Membrane</keyword>
<evidence type="ECO:0000256" key="1">
    <source>
        <dbReference type="SAM" id="Phobius"/>
    </source>
</evidence>
<accession>A0A0F9MFA9</accession>
<gene>
    <name evidence="2" type="ORF">LCGC14_1162250</name>
</gene>
<reference evidence="2" key="1">
    <citation type="journal article" date="2015" name="Nature">
        <title>Complex archaea that bridge the gap between prokaryotes and eukaryotes.</title>
        <authorList>
            <person name="Spang A."/>
            <person name="Saw J.H."/>
            <person name="Jorgensen S.L."/>
            <person name="Zaremba-Niedzwiedzka K."/>
            <person name="Martijn J."/>
            <person name="Lind A.E."/>
            <person name="van Eijk R."/>
            <person name="Schleper C."/>
            <person name="Guy L."/>
            <person name="Ettema T.J."/>
        </authorList>
    </citation>
    <scope>NUCLEOTIDE SEQUENCE</scope>
</reference>